<keyword evidence="10" id="KW-0464">Manganese</keyword>
<feature type="binding site" evidence="10">
    <location>
        <position position="18"/>
    </location>
    <ligand>
        <name>Mg(2+)</name>
        <dbReference type="ChEBI" id="CHEBI:18420"/>
        <label>1</label>
    </ligand>
</feature>
<keyword evidence="5" id="KW-0227">DNA damage</keyword>
<dbReference type="GO" id="GO:0003906">
    <property type="term" value="F:DNA-(apurinic or apyrimidinic site) endonuclease activity"/>
    <property type="evidence" value="ECO:0007669"/>
    <property type="project" value="TreeGrafter"/>
</dbReference>
<feature type="active site" description="Proton donor/acceptor" evidence="9">
    <location>
        <position position="149"/>
    </location>
</feature>
<dbReference type="GO" id="GO:0008081">
    <property type="term" value="F:phosphoric diester hydrolase activity"/>
    <property type="evidence" value="ECO:0007669"/>
    <property type="project" value="TreeGrafter"/>
</dbReference>
<name>A0A673GPH0_9TELE</name>
<dbReference type="InterPro" id="IPR004808">
    <property type="entry name" value="AP_endonuc_1"/>
</dbReference>
<proteinExistence type="inferred from homology"/>
<keyword evidence="6" id="KW-0378">Hydrolase</keyword>
<evidence type="ECO:0000256" key="11">
    <source>
        <dbReference type="PIRSR" id="PIRSR604808-3"/>
    </source>
</evidence>
<feature type="active site" evidence="9">
    <location>
        <position position="119"/>
    </location>
</feature>
<dbReference type="Gene3D" id="3.60.10.10">
    <property type="entry name" value="Endonuclease/exonuclease/phosphatase"/>
    <property type="match status" value="1"/>
</dbReference>
<comment type="catalytic activity">
    <reaction evidence="1">
        <text>Exonucleolytic cleavage in the 3'- to 5'-direction to yield nucleoside 5'-phosphates.</text>
        <dbReference type="EC" id="3.1.11.2"/>
    </reaction>
</comment>
<keyword evidence="14" id="KW-1185">Reference proteome</keyword>
<sequence length="273" mass="31454">FSLTFISISRVINFVSWNVKGLGRPSKLNKVITHLDSLQAKIVFLQETHLNVSDHTKLRRRWVSQSFHSLFSSRARGVAILIHKDISFKPSDVQADRYGRYIIVSGLLFNTPVVLANVYAPNFDDDNFFIKFLSVLPNLHSSYLIIGGDFNLCLNPQLDRVSQRGTTLSKSAKIINYFLNDYAVTDVWRFLNPSTHGYSFFSHVHQSFSRIDYFLIDNKLLPWVQHCTCNAIVISDHSPLTLGLRFECRCTQRPLWRLNVRLLTIEDFVQTIS</sequence>
<evidence type="ECO:0000313" key="13">
    <source>
        <dbReference type="Ensembl" id="ENSSRHP00000015281.1"/>
    </source>
</evidence>
<evidence type="ECO:0000256" key="6">
    <source>
        <dbReference type="ARBA" id="ARBA00022801"/>
    </source>
</evidence>
<feature type="site" description="Interaction with DNA substrate" evidence="11">
    <location>
        <position position="237"/>
    </location>
</feature>
<feature type="site" description="Transition state stabilizer" evidence="11">
    <location>
        <position position="151"/>
    </location>
</feature>
<evidence type="ECO:0000256" key="3">
    <source>
        <dbReference type="ARBA" id="ARBA00012115"/>
    </source>
</evidence>
<evidence type="ECO:0000313" key="14">
    <source>
        <dbReference type="Proteomes" id="UP000472270"/>
    </source>
</evidence>
<reference evidence="13" key="2">
    <citation type="submission" date="2025-09" db="UniProtKB">
        <authorList>
            <consortium name="Ensembl"/>
        </authorList>
    </citation>
    <scope>IDENTIFICATION</scope>
</reference>
<evidence type="ECO:0000256" key="7">
    <source>
        <dbReference type="ARBA" id="ARBA00022842"/>
    </source>
</evidence>
<organism evidence="13 14">
    <name type="scientific">Sinocyclocheilus rhinocerous</name>
    <dbReference type="NCBI Taxonomy" id="307959"/>
    <lineage>
        <taxon>Eukaryota</taxon>
        <taxon>Metazoa</taxon>
        <taxon>Chordata</taxon>
        <taxon>Craniata</taxon>
        <taxon>Vertebrata</taxon>
        <taxon>Euteleostomi</taxon>
        <taxon>Actinopterygii</taxon>
        <taxon>Neopterygii</taxon>
        <taxon>Teleostei</taxon>
        <taxon>Ostariophysi</taxon>
        <taxon>Cypriniformes</taxon>
        <taxon>Cyprinidae</taxon>
        <taxon>Cyprininae</taxon>
        <taxon>Sinocyclocheilus</taxon>
    </lineage>
</organism>
<evidence type="ECO:0000256" key="4">
    <source>
        <dbReference type="ARBA" id="ARBA00022723"/>
    </source>
</evidence>
<dbReference type="PANTHER" id="PTHR22748">
    <property type="entry name" value="AP ENDONUCLEASE"/>
    <property type="match status" value="1"/>
</dbReference>
<evidence type="ECO:0000256" key="1">
    <source>
        <dbReference type="ARBA" id="ARBA00000493"/>
    </source>
</evidence>
<protein>
    <recommendedName>
        <fullName evidence="3">exodeoxyribonuclease III</fullName>
        <ecNumber evidence="3">3.1.11.2</ecNumber>
    </recommendedName>
</protein>
<dbReference type="Ensembl" id="ENSSRHT00000015793.1">
    <property type="protein sequence ID" value="ENSSRHP00000015281.1"/>
    <property type="gene ID" value="ENSSRHG00000008495.1"/>
</dbReference>
<comment type="cofactor">
    <cofactor evidence="10">
        <name>Mg(2+)</name>
        <dbReference type="ChEBI" id="CHEBI:18420"/>
    </cofactor>
    <cofactor evidence="10">
        <name>Mn(2+)</name>
        <dbReference type="ChEBI" id="CHEBI:29035"/>
    </cofactor>
    <text evidence="10">Probably binds two magnesium or manganese ions per subunit.</text>
</comment>
<dbReference type="EC" id="3.1.11.2" evidence="3"/>
<feature type="site" description="Transition state stabilizer" evidence="11">
    <location>
        <position position="212"/>
    </location>
</feature>
<dbReference type="GO" id="GO:0005634">
    <property type="term" value="C:nucleus"/>
    <property type="evidence" value="ECO:0007669"/>
    <property type="project" value="TreeGrafter"/>
</dbReference>
<dbReference type="GO" id="GO:0008311">
    <property type="term" value="F:double-stranded DNA 3'-5' DNA exonuclease activity"/>
    <property type="evidence" value="ECO:0007669"/>
    <property type="project" value="UniProtKB-EC"/>
</dbReference>
<dbReference type="PANTHER" id="PTHR22748:SF26">
    <property type="entry name" value="ENDONUCLEASE_EXONUCLEASE_PHOSPHATASE DOMAIN-CONTAINING PROTEIN"/>
    <property type="match status" value="1"/>
</dbReference>
<dbReference type="InterPro" id="IPR036691">
    <property type="entry name" value="Endo/exonu/phosph_ase_sf"/>
</dbReference>
<keyword evidence="4 10" id="KW-0479">Metal-binding</keyword>
<feature type="binding site" evidence="10">
    <location>
        <position position="151"/>
    </location>
    <ligand>
        <name>Mg(2+)</name>
        <dbReference type="ChEBI" id="CHEBI:18420"/>
        <label>1</label>
    </ligand>
</feature>
<feature type="binding site" evidence="10">
    <location>
        <position position="47"/>
    </location>
    <ligand>
        <name>Mg(2+)</name>
        <dbReference type="ChEBI" id="CHEBI:18420"/>
        <label>1</label>
    </ligand>
</feature>
<accession>A0A673GPH0</accession>
<dbReference type="AlphaFoldDB" id="A0A673GPH0"/>
<evidence type="ECO:0000256" key="9">
    <source>
        <dbReference type="PIRSR" id="PIRSR604808-1"/>
    </source>
</evidence>
<dbReference type="CDD" id="cd09076">
    <property type="entry name" value="L1-EN"/>
    <property type="match status" value="1"/>
</dbReference>
<feature type="binding site" evidence="10">
    <location>
        <position position="149"/>
    </location>
    <ligand>
        <name>Mg(2+)</name>
        <dbReference type="ChEBI" id="CHEBI:18420"/>
        <label>1</label>
    </ligand>
</feature>
<feature type="active site" description="Proton acceptor" evidence="9">
    <location>
        <position position="237"/>
    </location>
</feature>
<comment type="similarity">
    <text evidence="2">Belongs to the DNA repair enzymes AP/ExoA family.</text>
</comment>
<feature type="domain" description="Endonuclease/exonuclease/phosphatase" evidence="12">
    <location>
        <begin position="15"/>
        <end position="237"/>
    </location>
</feature>
<dbReference type="InterPro" id="IPR005135">
    <property type="entry name" value="Endo/exonuclease/phosphatase"/>
</dbReference>
<dbReference type="GO" id="GO:0006284">
    <property type="term" value="P:base-excision repair"/>
    <property type="evidence" value="ECO:0007669"/>
    <property type="project" value="TreeGrafter"/>
</dbReference>
<dbReference type="GO" id="GO:0046872">
    <property type="term" value="F:metal ion binding"/>
    <property type="evidence" value="ECO:0007669"/>
    <property type="project" value="UniProtKB-KW"/>
</dbReference>
<reference evidence="13" key="1">
    <citation type="submission" date="2025-08" db="UniProtKB">
        <authorList>
            <consortium name="Ensembl"/>
        </authorList>
    </citation>
    <scope>IDENTIFICATION</scope>
</reference>
<evidence type="ECO:0000259" key="12">
    <source>
        <dbReference type="Pfam" id="PF03372"/>
    </source>
</evidence>
<dbReference type="SUPFAM" id="SSF56219">
    <property type="entry name" value="DNase I-like"/>
    <property type="match status" value="1"/>
</dbReference>
<evidence type="ECO:0000256" key="8">
    <source>
        <dbReference type="ARBA" id="ARBA00023204"/>
    </source>
</evidence>
<evidence type="ECO:0000256" key="2">
    <source>
        <dbReference type="ARBA" id="ARBA00007092"/>
    </source>
</evidence>
<evidence type="ECO:0000256" key="10">
    <source>
        <dbReference type="PIRSR" id="PIRSR604808-2"/>
    </source>
</evidence>
<keyword evidence="7 10" id="KW-0460">Magnesium</keyword>
<feature type="binding site" evidence="10">
    <location>
        <position position="237"/>
    </location>
    <ligand>
        <name>Mg(2+)</name>
        <dbReference type="ChEBI" id="CHEBI:18420"/>
        <label>1</label>
    </ligand>
</feature>
<keyword evidence="8" id="KW-0234">DNA repair</keyword>
<dbReference type="Proteomes" id="UP000472270">
    <property type="component" value="Unassembled WGS sequence"/>
</dbReference>
<evidence type="ECO:0000256" key="5">
    <source>
        <dbReference type="ARBA" id="ARBA00022763"/>
    </source>
</evidence>
<dbReference type="Pfam" id="PF03372">
    <property type="entry name" value="Exo_endo_phos"/>
    <property type="match status" value="1"/>
</dbReference>
<feature type="binding site" evidence="10">
    <location>
        <position position="236"/>
    </location>
    <ligand>
        <name>Mg(2+)</name>
        <dbReference type="ChEBI" id="CHEBI:18420"/>
        <label>1</label>
    </ligand>
</feature>